<dbReference type="EC" id="1.9.6.1" evidence="7"/>
<dbReference type="Gene3D" id="3.40.228.10">
    <property type="entry name" value="Dimethylsulfoxide Reductase, domain 2"/>
    <property type="match status" value="1"/>
</dbReference>
<dbReference type="NCBIfam" id="TIGR03129">
    <property type="entry name" value="one_C_dehyd_B"/>
    <property type="match status" value="1"/>
</dbReference>
<dbReference type="InterPro" id="IPR006656">
    <property type="entry name" value="Mopterin_OxRdtase"/>
</dbReference>
<dbReference type="GO" id="GO:0003954">
    <property type="term" value="F:NADH dehydrogenase activity"/>
    <property type="evidence" value="ECO:0007669"/>
    <property type="project" value="TreeGrafter"/>
</dbReference>
<keyword evidence="2 7" id="KW-0560">Oxidoreductase</keyword>
<dbReference type="EMBL" id="JAWDKA010000005">
    <property type="protein sequence ID" value="MDV0441800.1"/>
    <property type="molecule type" value="Genomic_DNA"/>
</dbReference>
<dbReference type="SUPFAM" id="SSF50692">
    <property type="entry name" value="ADC-like"/>
    <property type="match status" value="1"/>
</dbReference>
<evidence type="ECO:0000259" key="5">
    <source>
        <dbReference type="Pfam" id="PF00384"/>
    </source>
</evidence>
<dbReference type="PANTHER" id="PTHR43105">
    <property type="entry name" value="RESPIRATORY NITRATE REDUCTASE"/>
    <property type="match status" value="1"/>
</dbReference>
<proteinExistence type="predicted"/>
<feature type="domain" description="Molybdopterin oxidoreductase" evidence="5">
    <location>
        <begin position="191"/>
        <end position="354"/>
    </location>
</feature>
<dbReference type="Pfam" id="PF00384">
    <property type="entry name" value="Molybdopterin"/>
    <property type="match status" value="1"/>
</dbReference>
<sequence length="573" mass="62690">MKLLMSSGRTPEQGAQLYYKDSESYSRETSYCFLNPMDAMEIGVENGEHVLIESSAGKTVFSVRESPETPEGVAYLPCGPYANFILHEFTHSTGAPDFKGVPVEVTQTELPLLSAWDLMEELGGRRYKIPAGTTIPDLEQGEKVLKNHACPLCGCLCDDIELHIADGIVTDVVNGCLLCAGKFRSRGRMAVPVRREGDEWKETSFDEAIRTAAEMFANAKRPLFYGWSGTSTEAMHIGLEIAEEIGAVMDNCSSECHGPTIMAVQEVGHPGCTLGQVKNRADVLVYWGCNPIAAHPRHLSRYSTFSTGAFRPEGRADRTVIVVDIRESETAKLADIFIQVKPGGDYALFNALRAIVRGERDVIPDAVAGVERSVLFKVADILLNAKFGAFFTGIGLTQSRGKYKNVRAGIELVDELNRHTKYTLTPLRGHWNVDGTNQMFSLAAGYPYAVDYSRGIVHYNPGETSGVDILAKHEADAVMIIGTDLGAHFPRETVAHLAKINTVVIDPFISLSTAIAKLHIPVASVGLDAEGTAYRLDGVPIHVRKAFTSGMPSDEVILTRLLEEIKKIKEEQK</sequence>
<dbReference type="Proteomes" id="UP001273136">
    <property type="component" value="Unassembled WGS sequence"/>
</dbReference>
<dbReference type="InterPro" id="IPR009010">
    <property type="entry name" value="Asp_de-COase-like_dom_sf"/>
</dbReference>
<dbReference type="Pfam" id="PF01568">
    <property type="entry name" value="Molydop_binding"/>
    <property type="match status" value="1"/>
</dbReference>
<evidence type="ECO:0000256" key="2">
    <source>
        <dbReference type="ARBA" id="ARBA00023002"/>
    </source>
</evidence>
<dbReference type="GO" id="GO:0046872">
    <property type="term" value="F:metal ion binding"/>
    <property type="evidence" value="ECO:0007669"/>
    <property type="project" value="UniProtKB-KW"/>
</dbReference>
<evidence type="ECO:0000256" key="3">
    <source>
        <dbReference type="ARBA" id="ARBA00023004"/>
    </source>
</evidence>
<keyword evidence="3" id="KW-0408">Iron</keyword>
<dbReference type="GO" id="GO:0016020">
    <property type="term" value="C:membrane"/>
    <property type="evidence" value="ECO:0007669"/>
    <property type="project" value="TreeGrafter"/>
</dbReference>
<evidence type="ECO:0000313" key="8">
    <source>
        <dbReference type="Proteomes" id="UP001273136"/>
    </source>
</evidence>
<feature type="domain" description="Molybdopterin dinucleotide-binding" evidence="6">
    <location>
        <begin position="3"/>
        <end position="102"/>
    </location>
</feature>
<evidence type="ECO:0000313" key="7">
    <source>
        <dbReference type="EMBL" id="MDV0441800.1"/>
    </source>
</evidence>
<dbReference type="InterPro" id="IPR016457">
    <property type="entry name" value="Formylmethanofuran_DH_bsu"/>
</dbReference>
<dbReference type="SUPFAM" id="SSF53706">
    <property type="entry name" value="Formate dehydrogenase/DMSO reductase, domains 1-3"/>
    <property type="match status" value="1"/>
</dbReference>
<dbReference type="GO" id="GO:0015948">
    <property type="term" value="P:methanogenesis"/>
    <property type="evidence" value="ECO:0007669"/>
    <property type="project" value="InterPro"/>
</dbReference>
<dbReference type="Gene3D" id="2.40.40.20">
    <property type="match status" value="1"/>
</dbReference>
<comment type="caution">
    <text evidence="7">The sequence shown here is derived from an EMBL/GenBank/DDBJ whole genome shotgun (WGS) entry which is preliminary data.</text>
</comment>
<evidence type="ECO:0000256" key="1">
    <source>
        <dbReference type="ARBA" id="ARBA00022723"/>
    </source>
</evidence>
<accession>A0AAE4SBQ9</accession>
<dbReference type="GO" id="GO:0022904">
    <property type="term" value="P:respiratory electron transport chain"/>
    <property type="evidence" value="ECO:0007669"/>
    <property type="project" value="TreeGrafter"/>
</dbReference>
<dbReference type="InterPro" id="IPR050123">
    <property type="entry name" value="Prok_molybdopt-oxidoreductase"/>
</dbReference>
<protein>
    <submittedName>
        <fullName evidence="7">Periplasmic nitrate reductase</fullName>
        <ecNumber evidence="7">1.9.6.1</ecNumber>
    </submittedName>
</protein>
<keyword evidence="8" id="KW-1185">Reference proteome</keyword>
<keyword evidence="4" id="KW-0411">Iron-sulfur</keyword>
<evidence type="ECO:0000256" key="4">
    <source>
        <dbReference type="ARBA" id="ARBA00023014"/>
    </source>
</evidence>
<dbReference type="GO" id="GO:0050140">
    <property type="term" value="F:nitrate reductase (cytochrome) activity"/>
    <property type="evidence" value="ECO:0007669"/>
    <property type="project" value="UniProtKB-EC"/>
</dbReference>
<organism evidence="7 8">
    <name type="scientific">Methanorbis furvi</name>
    <dbReference type="NCBI Taxonomy" id="3028299"/>
    <lineage>
        <taxon>Archaea</taxon>
        <taxon>Methanobacteriati</taxon>
        <taxon>Methanobacteriota</taxon>
        <taxon>Stenosarchaea group</taxon>
        <taxon>Methanomicrobia</taxon>
        <taxon>Methanomicrobiales</taxon>
        <taxon>Methanocorpusculaceae</taxon>
        <taxon>Methanorbis</taxon>
    </lineage>
</organism>
<name>A0AAE4SBQ9_9EURY</name>
<dbReference type="GO" id="GO:0051536">
    <property type="term" value="F:iron-sulfur cluster binding"/>
    <property type="evidence" value="ECO:0007669"/>
    <property type="project" value="UniProtKB-KW"/>
</dbReference>
<dbReference type="GO" id="GO:0018493">
    <property type="term" value="F:formylmethanofuran dehydrogenase activity"/>
    <property type="evidence" value="ECO:0007669"/>
    <property type="project" value="InterPro"/>
</dbReference>
<dbReference type="CDD" id="cd02761">
    <property type="entry name" value="MopB_FmdB-FwdB"/>
    <property type="match status" value="1"/>
</dbReference>
<evidence type="ECO:0000259" key="6">
    <source>
        <dbReference type="Pfam" id="PF01568"/>
    </source>
</evidence>
<dbReference type="Gene3D" id="3.40.50.740">
    <property type="match status" value="1"/>
</dbReference>
<gene>
    <name evidence="7" type="primary">napA</name>
    <name evidence="7" type="ORF">McpAg1_10110</name>
</gene>
<dbReference type="InterPro" id="IPR006657">
    <property type="entry name" value="MoPterin_dinucl-bd_dom"/>
</dbReference>
<dbReference type="GO" id="GO:0043546">
    <property type="term" value="F:molybdopterin cofactor binding"/>
    <property type="evidence" value="ECO:0007669"/>
    <property type="project" value="InterPro"/>
</dbReference>
<keyword evidence="1" id="KW-0479">Metal-binding</keyword>
<dbReference type="AlphaFoldDB" id="A0AAE4SBQ9"/>
<dbReference type="RefSeq" id="WP_338094206.1">
    <property type="nucleotide sequence ID" value="NZ_JAWDKA010000005.1"/>
</dbReference>
<dbReference type="PANTHER" id="PTHR43105:SF14">
    <property type="entry name" value="FORMATE DEHYDROGENASE H"/>
    <property type="match status" value="1"/>
</dbReference>
<reference evidence="7" key="1">
    <citation type="submission" date="2023-06" db="EMBL/GenBank/DDBJ databases">
        <title>Genome sequence of Methancorpusculaceae sp. Ag1.</title>
        <authorList>
            <person name="Protasov E."/>
            <person name="Platt K."/>
            <person name="Poehlein A."/>
            <person name="Daniel R."/>
            <person name="Brune A."/>
        </authorList>
    </citation>
    <scope>NUCLEOTIDE SEQUENCE</scope>
    <source>
        <strain evidence="7">Ag1</strain>
    </source>
</reference>